<evidence type="ECO:0000256" key="5">
    <source>
        <dbReference type="ARBA" id="ARBA00023239"/>
    </source>
</evidence>
<dbReference type="NCBIfam" id="NF033379">
    <property type="entry name" value="FrucBisAld_I"/>
    <property type="match status" value="1"/>
</dbReference>
<dbReference type="Pfam" id="PF00274">
    <property type="entry name" value="Glycolytic"/>
    <property type="match status" value="1"/>
</dbReference>
<dbReference type="Proteomes" id="UP000265618">
    <property type="component" value="Unassembled WGS sequence"/>
</dbReference>
<feature type="non-terminal residue" evidence="6">
    <location>
        <position position="1"/>
    </location>
</feature>
<dbReference type="EC" id="4.1.2.13" evidence="3"/>
<evidence type="ECO:0000256" key="1">
    <source>
        <dbReference type="ARBA" id="ARBA00004714"/>
    </source>
</evidence>
<keyword evidence="7" id="KW-1185">Reference proteome</keyword>
<dbReference type="InterPro" id="IPR013785">
    <property type="entry name" value="Aldolase_TIM"/>
</dbReference>
<keyword evidence="4" id="KW-0324">Glycolysis</keyword>
<comment type="pathway">
    <text evidence="1">Carbohydrate degradation; glycolysis; D-glyceraldehyde 3-phosphate and glycerone phosphate from D-glucose: step 4/4.</text>
</comment>
<keyword evidence="5" id="KW-0456">Lyase</keyword>
<name>A0A9K3D264_9EUKA</name>
<dbReference type="EMBL" id="BDIP01002228">
    <property type="protein sequence ID" value="GIQ85954.1"/>
    <property type="molecule type" value="Genomic_DNA"/>
</dbReference>
<dbReference type="GO" id="GO:0006096">
    <property type="term" value="P:glycolytic process"/>
    <property type="evidence" value="ECO:0007669"/>
    <property type="project" value="UniProtKB-KW"/>
</dbReference>
<evidence type="ECO:0000256" key="2">
    <source>
        <dbReference type="ARBA" id="ARBA00010387"/>
    </source>
</evidence>
<evidence type="ECO:0000313" key="7">
    <source>
        <dbReference type="Proteomes" id="UP000265618"/>
    </source>
</evidence>
<comment type="similarity">
    <text evidence="2">Belongs to the class I fructose-bisphosphate aldolase family.</text>
</comment>
<gene>
    <name evidence="6" type="ORF">KIPB_007714</name>
</gene>
<dbReference type="PANTHER" id="PTHR11627">
    <property type="entry name" value="FRUCTOSE-BISPHOSPHATE ALDOLASE"/>
    <property type="match status" value="1"/>
</dbReference>
<reference evidence="6 7" key="1">
    <citation type="journal article" date="2018" name="PLoS ONE">
        <title>The draft genome of Kipferlia bialata reveals reductive genome evolution in fornicate parasites.</title>
        <authorList>
            <person name="Tanifuji G."/>
            <person name="Takabayashi S."/>
            <person name="Kume K."/>
            <person name="Takagi M."/>
            <person name="Nakayama T."/>
            <person name="Kamikawa R."/>
            <person name="Inagaki Y."/>
            <person name="Hashimoto T."/>
        </authorList>
    </citation>
    <scope>NUCLEOTIDE SEQUENCE [LARGE SCALE GENOMIC DNA]</scope>
    <source>
        <strain evidence="6">NY0173</strain>
    </source>
</reference>
<dbReference type="InterPro" id="IPR000741">
    <property type="entry name" value="FBA_I"/>
</dbReference>
<evidence type="ECO:0000313" key="6">
    <source>
        <dbReference type="EMBL" id="GIQ85954.1"/>
    </source>
</evidence>
<accession>A0A9K3D264</accession>
<dbReference type="AlphaFoldDB" id="A0A9K3D264"/>
<evidence type="ECO:0000256" key="3">
    <source>
        <dbReference type="ARBA" id="ARBA00013068"/>
    </source>
</evidence>
<dbReference type="OrthoDB" id="36455at2759"/>
<sequence length="339" mass="36504">MSAFEGLSLSEVASLIVANGHGILAADESTGTMGKRLGGVDMQNTYDNRMSYRSVILGDPSTAAPYIGGVILYEETLQSSIDGVPVPQLLADAGIVPGIKVDLGLSPLWDNVSDTDQEKVTMGQDNLPQRLADYYKLGARFSKWRALFRCVPEKGLPSDRAIREGALRLARYAQMSQAAGIVPIVEPEVLLEGGRTLDEAADINRRVWSRVFLELNAARVDMSGMLLKPSFVLPGLWGEGEVDPEAVASATLSTLASVVPPAVPGIVFLSGGLTCPQATEYLQAINVLNNDTRQVPYKLSFSYGRALQAPVLSSWAEGDKEMARQEFLTLARDNSLACQ</sequence>
<proteinExistence type="inferred from homology"/>
<dbReference type="GO" id="GO:0004332">
    <property type="term" value="F:fructose-bisphosphate aldolase activity"/>
    <property type="evidence" value="ECO:0007669"/>
    <property type="project" value="UniProtKB-EC"/>
</dbReference>
<comment type="caution">
    <text evidence="6">The sequence shown here is derived from an EMBL/GenBank/DDBJ whole genome shotgun (WGS) entry which is preliminary data.</text>
</comment>
<dbReference type="Gene3D" id="3.20.20.70">
    <property type="entry name" value="Aldolase class I"/>
    <property type="match status" value="1"/>
</dbReference>
<dbReference type="SUPFAM" id="SSF51569">
    <property type="entry name" value="Aldolase"/>
    <property type="match status" value="1"/>
</dbReference>
<organism evidence="6 7">
    <name type="scientific">Kipferlia bialata</name>
    <dbReference type="NCBI Taxonomy" id="797122"/>
    <lineage>
        <taxon>Eukaryota</taxon>
        <taxon>Metamonada</taxon>
        <taxon>Carpediemonas-like organisms</taxon>
        <taxon>Kipferlia</taxon>
    </lineage>
</organism>
<evidence type="ECO:0000256" key="4">
    <source>
        <dbReference type="ARBA" id="ARBA00023152"/>
    </source>
</evidence>
<protein>
    <recommendedName>
        <fullName evidence="3">fructose-bisphosphate aldolase</fullName>
        <ecNumber evidence="3">4.1.2.13</ecNumber>
    </recommendedName>
</protein>